<dbReference type="PANTHER" id="PTHR47926:SF357">
    <property type="entry name" value="PENTATRICOPEPTIDE REPEAT-CONTAINING PROTEIN"/>
    <property type="match status" value="1"/>
</dbReference>
<feature type="repeat" description="PPR" evidence="2">
    <location>
        <begin position="311"/>
        <end position="345"/>
    </location>
</feature>
<dbReference type="FunFam" id="1.25.40.10:FF:000158">
    <property type="entry name" value="pentatricopeptide repeat-containing protein At2g33680"/>
    <property type="match status" value="1"/>
</dbReference>
<evidence type="ECO:0000256" key="1">
    <source>
        <dbReference type="ARBA" id="ARBA00022737"/>
    </source>
</evidence>
<protein>
    <recommendedName>
        <fullName evidence="5">Chlororespiratory reduction 21</fullName>
    </recommendedName>
</protein>
<dbReference type="NCBIfam" id="TIGR00756">
    <property type="entry name" value="PPR"/>
    <property type="match status" value="7"/>
</dbReference>
<dbReference type="Gene3D" id="1.25.40.10">
    <property type="entry name" value="Tetratricopeptide repeat domain"/>
    <property type="match status" value="5"/>
</dbReference>
<proteinExistence type="predicted"/>
<feature type="repeat" description="PPR" evidence="2">
    <location>
        <begin position="513"/>
        <end position="547"/>
    </location>
</feature>
<dbReference type="FunFam" id="1.25.40.10:FF:000343">
    <property type="entry name" value="Pentatricopeptide repeat-containing protein At3g58590"/>
    <property type="match status" value="1"/>
</dbReference>
<dbReference type="AlphaFoldDB" id="A0A835JRA4"/>
<dbReference type="EMBL" id="JADGMS010000011">
    <property type="protein sequence ID" value="KAF9673134.1"/>
    <property type="molecule type" value="Genomic_DNA"/>
</dbReference>
<evidence type="ECO:0008006" key="5">
    <source>
        <dbReference type="Google" id="ProtNLM"/>
    </source>
</evidence>
<dbReference type="GO" id="GO:0099402">
    <property type="term" value="P:plant organ development"/>
    <property type="evidence" value="ECO:0007669"/>
    <property type="project" value="UniProtKB-ARBA"/>
</dbReference>
<name>A0A835JRA4_9ROSI</name>
<sequence>MSCTKLPSMHRHLTDTWLKSKSLHANFKKGLKDPIFLNTEHSLVNQLELILQKPSPTLEQAKQLHAQFVVGGINITNNGLLGGKILGMYVLCNSFVDAKKMFYQLEFYNAMPWNWMIRGLVKMGCFDFALLFYFKMLGCGVLPDKYTFPPVIKCCTCLNNVRLGKVIQDMILEMGFDLDMYVASSLIKLYAYNGCIEDARRFFDKMIDKDCVSWNVMINGYVQCGESDSAIKLFKYMMRSEAKPDSVTFACILSISCSEAMVQYGRQLHGLVVRSGLDFDPLVGNTLVTMYSKGRQLGDARKFFDMMPQTDLVVWNRMIGGYVQNGFMGDASMLFNEMVSAGVKPDSITFTSFLPSLAESLSLRRVKEIHGYIVRHGVILDVYLKSALIVLYFKCRDVVMACRVFNLSTQFDIVIYTAMISGYVLNGMNNDALEIFRRLLKKKMIPNALTFSSILPACAGLAAIKLGRELHGYIIKNELEEKCPVGSAIMNLYAKCGRLDLAHLIFGRISKKDAICWNSIITSFSQDGKPEEAIYLFRQMGIEGVEYDCVTVSAALSACANIPALHYGKEIHGFMIKGAYESDLFDMSALIDMYAKCGKLSIARLVFNLMQGKNEVAWNSIIAAYGYHGYLEDSLALFHNMVEEGIQPDHITFLTILSSCSHAGQVEDGVHYFRCMTEEYGIPAQMEHYACMADLFGRAGHLDEAFEVIKSMPFPPAASVWGTLLGACRVHGNVELAKVASRYLLDLEPKNSGYYLLLTHVLGDAGQWMNVHKIQHLMKARGVQKVPGCSWIDVNNTTHMFFAADGSHPEFPQIYSLLKSLLLDLSKDGYVPLADGPPLGTHFPLFLELAAMKQDVDYIWMGQLGSVSDFPMQPVLIYEETFSCGGNLIWLAVPC</sequence>
<dbReference type="Pfam" id="PF01535">
    <property type="entry name" value="PPR"/>
    <property type="match status" value="4"/>
</dbReference>
<evidence type="ECO:0000313" key="4">
    <source>
        <dbReference type="Proteomes" id="UP000657918"/>
    </source>
</evidence>
<dbReference type="Pfam" id="PF20431">
    <property type="entry name" value="E_motif"/>
    <property type="match status" value="1"/>
</dbReference>
<reference evidence="3 4" key="1">
    <citation type="submission" date="2020-10" db="EMBL/GenBank/DDBJ databases">
        <title>Plant Genome Project.</title>
        <authorList>
            <person name="Zhang R.-G."/>
        </authorList>
    </citation>
    <scope>NUCLEOTIDE SEQUENCE [LARGE SCALE GENOMIC DNA]</scope>
    <source>
        <strain evidence="3">FAFU-HL-1</strain>
        <tissue evidence="3">Leaf</tissue>
    </source>
</reference>
<dbReference type="InterPro" id="IPR046960">
    <property type="entry name" value="PPR_At4g14850-like_plant"/>
</dbReference>
<feature type="repeat" description="PPR" evidence="2">
    <location>
        <begin position="109"/>
        <end position="143"/>
    </location>
</feature>
<dbReference type="OrthoDB" id="730395at2759"/>
<feature type="repeat" description="PPR" evidence="2">
    <location>
        <begin position="412"/>
        <end position="446"/>
    </location>
</feature>
<keyword evidence="4" id="KW-1185">Reference proteome</keyword>
<organism evidence="3 4">
    <name type="scientific">Salix dunnii</name>
    <dbReference type="NCBI Taxonomy" id="1413687"/>
    <lineage>
        <taxon>Eukaryota</taxon>
        <taxon>Viridiplantae</taxon>
        <taxon>Streptophyta</taxon>
        <taxon>Embryophyta</taxon>
        <taxon>Tracheophyta</taxon>
        <taxon>Spermatophyta</taxon>
        <taxon>Magnoliopsida</taxon>
        <taxon>eudicotyledons</taxon>
        <taxon>Gunneridae</taxon>
        <taxon>Pentapetalae</taxon>
        <taxon>rosids</taxon>
        <taxon>fabids</taxon>
        <taxon>Malpighiales</taxon>
        <taxon>Salicaceae</taxon>
        <taxon>Saliceae</taxon>
        <taxon>Salix</taxon>
    </lineage>
</organism>
<accession>A0A835JRA4</accession>
<keyword evidence="1" id="KW-0677">Repeat</keyword>
<evidence type="ECO:0000256" key="2">
    <source>
        <dbReference type="PROSITE-ProRule" id="PRU00708"/>
    </source>
</evidence>
<dbReference type="InterPro" id="IPR011990">
    <property type="entry name" value="TPR-like_helical_dom_sf"/>
</dbReference>
<dbReference type="Pfam" id="PF13041">
    <property type="entry name" value="PPR_2"/>
    <property type="match status" value="4"/>
</dbReference>
<dbReference type="FunFam" id="1.25.40.10:FF:000682">
    <property type="entry name" value="Pentatricopeptide repeat-containing protein At3g16610"/>
    <property type="match status" value="1"/>
</dbReference>
<dbReference type="Pfam" id="PF13812">
    <property type="entry name" value="PPR_3"/>
    <property type="match status" value="1"/>
</dbReference>
<gene>
    <name evidence="3" type="ORF">SADUNF_Sadunf11G0117000</name>
</gene>
<dbReference type="Proteomes" id="UP000657918">
    <property type="component" value="Chromosome 11"/>
</dbReference>
<dbReference type="GO" id="GO:0003723">
    <property type="term" value="F:RNA binding"/>
    <property type="evidence" value="ECO:0007669"/>
    <property type="project" value="InterPro"/>
</dbReference>
<dbReference type="InterPro" id="IPR002885">
    <property type="entry name" value="PPR_rpt"/>
</dbReference>
<feature type="repeat" description="PPR" evidence="2">
    <location>
        <begin position="210"/>
        <end position="244"/>
    </location>
</feature>
<evidence type="ECO:0000313" key="3">
    <source>
        <dbReference type="EMBL" id="KAF9673134.1"/>
    </source>
</evidence>
<dbReference type="GO" id="GO:0009451">
    <property type="term" value="P:RNA modification"/>
    <property type="evidence" value="ECO:0007669"/>
    <property type="project" value="InterPro"/>
</dbReference>
<dbReference type="PANTHER" id="PTHR47926">
    <property type="entry name" value="PENTATRICOPEPTIDE REPEAT-CONTAINING PROTEIN"/>
    <property type="match status" value="1"/>
</dbReference>
<dbReference type="FunFam" id="1.25.40.10:FF:000073">
    <property type="entry name" value="Pentatricopeptide repeat-containing protein chloroplastic"/>
    <property type="match status" value="1"/>
</dbReference>
<dbReference type="PROSITE" id="PS51375">
    <property type="entry name" value="PPR"/>
    <property type="match status" value="6"/>
</dbReference>
<dbReference type="FunFam" id="1.25.40.10:FF:000196">
    <property type="entry name" value="Pentatricopeptide repeat-containing protein At4g14850"/>
    <property type="match status" value="1"/>
</dbReference>
<comment type="caution">
    <text evidence="3">The sequence shown here is derived from an EMBL/GenBank/DDBJ whole genome shotgun (WGS) entry which is preliminary data.</text>
</comment>
<feature type="repeat" description="PPR" evidence="2">
    <location>
        <begin position="614"/>
        <end position="648"/>
    </location>
</feature>
<dbReference type="InterPro" id="IPR046848">
    <property type="entry name" value="E_motif"/>
</dbReference>